<evidence type="ECO:0000313" key="3">
    <source>
        <dbReference type="Proteomes" id="UP000245609"/>
    </source>
</evidence>
<proteinExistence type="predicted"/>
<comment type="caution">
    <text evidence="2">The sequence shown here is derived from an EMBL/GenBank/DDBJ whole genome shotgun (WGS) entry which is preliminary data.</text>
</comment>
<dbReference type="EMBL" id="MBFS01000892">
    <property type="protein sequence ID" value="PVV01676.1"/>
    <property type="molecule type" value="Genomic_DNA"/>
</dbReference>
<dbReference type="AlphaFoldDB" id="A0A2T9ZAQ0"/>
<keyword evidence="1" id="KW-0732">Signal</keyword>
<evidence type="ECO:0000256" key="1">
    <source>
        <dbReference type="SAM" id="SignalP"/>
    </source>
</evidence>
<reference evidence="2 3" key="1">
    <citation type="journal article" date="2018" name="MBio">
        <title>Comparative Genomics Reveals the Core Gene Toolbox for the Fungus-Insect Symbiosis.</title>
        <authorList>
            <person name="Wang Y."/>
            <person name="Stata M."/>
            <person name="Wang W."/>
            <person name="Stajich J.E."/>
            <person name="White M.M."/>
            <person name="Moncalvo J.M."/>
        </authorList>
    </citation>
    <scope>NUCLEOTIDE SEQUENCE [LARGE SCALE GENOMIC DNA]</scope>
    <source>
        <strain evidence="2 3">SC-DP-2</strain>
    </source>
</reference>
<sequence length="152" mass="17616">MKTTFTTYSVILGLLAFPMKGSCQSSANYYSDVAYDSYTDDGNYFSDDIYSDHSASYEFIEDAPIKSVYVEQLSGYHPNSTRAKQLELKFIIPERNSTISIDMNDTDTNYTPESFESPYYSAHYISDSWATPYYSNDYYSYNYTDADDYYTY</sequence>
<evidence type="ECO:0000313" key="2">
    <source>
        <dbReference type="EMBL" id="PVV01676.1"/>
    </source>
</evidence>
<dbReference type="Proteomes" id="UP000245609">
    <property type="component" value="Unassembled WGS sequence"/>
</dbReference>
<feature type="signal peptide" evidence="1">
    <location>
        <begin position="1"/>
        <end position="23"/>
    </location>
</feature>
<gene>
    <name evidence="2" type="ORF">BB560_003894</name>
</gene>
<organism evidence="2 3">
    <name type="scientific">Smittium megazygosporum</name>
    <dbReference type="NCBI Taxonomy" id="133381"/>
    <lineage>
        <taxon>Eukaryota</taxon>
        <taxon>Fungi</taxon>
        <taxon>Fungi incertae sedis</taxon>
        <taxon>Zoopagomycota</taxon>
        <taxon>Kickxellomycotina</taxon>
        <taxon>Harpellomycetes</taxon>
        <taxon>Harpellales</taxon>
        <taxon>Legeriomycetaceae</taxon>
        <taxon>Smittium</taxon>
    </lineage>
</organism>
<keyword evidence="3" id="KW-1185">Reference proteome</keyword>
<name>A0A2T9ZAQ0_9FUNG</name>
<feature type="chain" id="PRO_5015612817" evidence="1">
    <location>
        <begin position="24"/>
        <end position="152"/>
    </location>
</feature>
<accession>A0A2T9ZAQ0</accession>
<protein>
    <submittedName>
        <fullName evidence="2">Uncharacterized protein</fullName>
    </submittedName>
</protein>